<reference evidence="2 3" key="1">
    <citation type="journal article" date="2024" name="Science">
        <title>Giant polyketide synthase enzymes in the biosynthesis of giant marine polyether toxins.</title>
        <authorList>
            <person name="Fallon T.R."/>
            <person name="Shende V.V."/>
            <person name="Wierzbicki I.H."/>
            <person name="Pendleton A.L."/>
            <person name="Watervoot N.F."/>
            <person name="Auber R.P."/>
            <person name="Gonzalez D.J."/>
            <person name="Wisecaver J.H."/>
            <person name="Moore B.S."/>
        </authorList>
    </citation>
    <scope>NUCLEOTIDE SEQUENCE [LARGE SCALE GENOMIC DNA]</scope>
    <source>
        <strain evidence="2 3">12B1</strain>
    </source>
</reference>
<dbReference type="EMBL" id="JBGBPQ010000005">
    <property type="protein sequence ID" value="KAL1523919.1"/>
    <property type="molecule type" value="Genomic_DNA"/>
</dbReference>
<organism evidence="2 3">
    <name type="scientific">Prymnesium parvum</name>
    <name type="common">Toxic golden alga</name>
    <dbReference type="NCBI Taxonomy" id="97485"/>
    <lineage>
        <taxon>Eukaryota</taxon>
        <taxon>Haptista</taxon>
        <taxon>Haptophyta</taxon>
        <taxon>Prymnesiophyceae</taxon>
        <taxon>Prymnesiales</taxon>
        <taxon>Prymnesiaceae</taxon>
        <taxon>Prymnesium</taxon>
    </lineage>
</organism>
<feature type="region of interest" description="Disordered" evidence="1">
    <location>
        <begin position="1"/>
        <end position="23"/>
    </location>
</feature>
<proteinExistence type="predicted"/>
<evidence type="ECO:0000256" key="1">
    <source>
        <dbReference type="SAM" id="MobiDB-lite"/>
    </source>
</evidence>
<feature type="region of interest" description="Disordered" evidence="1">
    <location>
        <begin position="105"/>
        <end position="128"/>
    </location>
</feature>
<feature type="region of interest" description="Disordered" evidence="1">
    <location>
        <begin position="237"/>
        <end position="263"/>
    </location>
</feature>
<gene>
    <name evidence="2" type="ORF">AB1Y20_018838</name>
</gene>
<sequence>MHAYSSFQLPPPDRPPASQGLTLSHSCEQMSSSIVELKEAMAKVESSIAKLEEKIDALQPQITEATRMALESGVDQQRWGVREEQLRKKENHLLARLAEQEKRLAEQEKQKGHLLAQSAGGSQQGPTLDPGLVTRLAEVVDYFLEKKASMLLSNATTRNKDELLQLLSLRERGASWDKKPEDADLPDFTSHEWLAVDVVQHAPCYPIRSHHASRSSEGGCAASPWLLLFGVGALRQSHDSPPSTRSMRCPSPCAQRHYGHGTT</sequence>
<dbReference type="AlphaFoldDB" id="A0AB34JPC2"/>
<dbReference type="Proteomes" id="UP001515480">
    <property type="component" value="Unassembled WGS sequence"/>
</dbReference>
<comment type="caution">
    <text evidence="2">The sequence shown here is derived from an EMBL/GenBank/DDBJ whole genome shotgun (WGS) entry which is preliminary data.</text>
</comment>
<protein>
    <recommendedName>
        <fullName evidence="4">Kinetochore protein Spc24</fullName>
    </recommendedName>
</protein>
<evidence type="ECO:0000313" key="3">
    <source>
        <dbReference type="Proteomes" id="UP001515480"/>
    </source>
</evidence>
<accession>A0AB34JPC2</accession>
<evidence type="ECO:0008006" key="4">
    <source>
        <dbReference type="Google" id="ProtNLM"/>
    </source>
</evidence>
<keyword evidence="3" id="KW-1185">Reference proteome</keyword>
<evidence type="ECO:0000313" key="2">
    <source>
        <dbReference type="EMBL" id="KAL1523919.1"/>
    </source>
</evidence>
<name>A0AB34JPC2_PRYPA</name>